<comment type="caution">
    <text evidence="1">The sequence shown here is derived from an EMBL/GenBank/DDBJ whole genome shotgun (WGS) entry which is preliminary data.</text>
</comment>
<accession>A0ACC2T446</accession>
<organism evidence="1 2">
    <name type="scientific">Entomophthora muscae</name>
    <dbReference type="NCBI Taxonomy" id="34485"/>
    <lineage>
        <taxon>Eukaryota</taxon>
        <taxon>Fungi</taxon>
        <taxon>Fungi incertae sedis</taxon>
        <taxon>Zoopagomycota</taxon>
        <taxon>Entomophthoromycotina</taxon>
        <taxon>Entomophthoromycetes</taxon>
        <taxon>Entomophthorales</taxon>
        <taxon>Entomophthoraceae</taxon>
        <taxon>Entomophthora</taxon>
    </lineage>
</organism>
<reference evidence="1" key="1">
    <citation type="submission" date="2022-04" db="EMBL/GenBank/DDBJ databases">
        <title>Genome of the entomopathogenic fungus Entomophthora muscae.</title>
        <authorList>
            <person name="Elya C."/>
            <person name="Lovett B.R."/>
            <person name="Lee E."/>
            <person name="Macias A.M."/>
            <person name="Hajek A.E."/>
            <person name="De Bivort B.L."/>
            <person name="Kasson M.T."/>
            <person name="De Fine Licht H.H."/>
            <person name="Stajich J.E."/>
        </authorList>
    </citation>
    <scope>NUCLEOTIDE SEQUENCE</scope>
    <source>
        <strain evidence="1">Berkeley</strain>
    </source>
</reference>
<sequence length="290" mass="32318">MRSFIFLALAYVLASPNPTLIQVAGRMRPMNINRTAKYSRYATAAYCKGPLLENFECKSCKGIKARFMASFGSSRLDTSGYIAVDDRDKRIVMAFRGTGGLRNQLSDIAAMLVPFLESPVEGSLVHGGFKYAMDSMATKFLPILADLFAQREYSNYTLALTGHSLGGSIASLAAVRVHTSLELPWTRMELYTYGQPRTSNVIFSKWLSQQPIGSARVVQDNDIVPHLMPVALSYYAHHHNEVWIDSNGTVLPCKRDVLEDRNCSYSVPVRKLALVSHNLYFQNIMGIKSC</sequence>
<keyword evidence="2" id="KW-1185">Reference proteome</keyword>
<dbReference type="Proteomes" id="UP001165960">
    <property type="component" value="Unassembled WGS sequence"/>
</dbReference>
<protein>
    <submittedName>
        <fullName evidence="1">Uncharacterized protein</fullName>
    </submittedName>
</protein>
<evidence type="ECO:0000313" key="1">
    <source>
        <dbReference type="EMBL" id="KAJ9069314.1"/>
    </source>
</evidence>
<proteinExistence type="predicted"/>
<gene>
    <name evidence="1" type="ORF">DSO57_1019876</name>
</gene>
<dbReference type="EMBL" id="QTSX02003641">
    <property type="protein sequence ID" value="KAJ9069314.1"/>
    <property type="molecule type" value="Genomic_DNA"/>
</dbReference>
<evidence type="ECO:0000313" key="2">
    <source>
        <dbReference type="Proteomes" id="UP001165960"/>
    </source>
</evidence>
<name>A0ACC2T446_9FUNG</name>